<dbReference type="InterPro" id="IPR007967">
    <property type="entry name" value="GSKIP_dom"/>
</dbReference>
<reference evidence="4" key="1">
    <citation type="submission" date="2025-08" db="UniProtKB">
        <authorList>
            <consortium name="RefSeq"/>
        </authorList>
    </citation>
    <scope>IDENTIFICATION</scope>
</reference>
<evidence type="ECO:0000259" key="2">
    <source>
        <dbReference type="Pfam" id="PF05303"/>
    </source>
</evidence>
<protein>
    <submittedName>
        <fullName evidence="4">GSK3B-interacting protein</fullName>
    </submittedName>
</protein>
<name>A0A1S3DIY8_DIACI</name>
<feature type="domain" description="GSKIP" evidence="2">
    <location>
        <begin position="11"/>
        <end position="110"/>
    </location>
</feature>
<dbReference type="Gene3D" id="3.30.2280.10">
    <property type="entry name" value="Hypothetical protein (hspc210)"/>
    <property type="match status" value="1"/>
</dbReference>
<dbReference type="KEGG" id="dci:103519404"/>
<dbReference type="PaxDb" id="121845-A0A1S3DIY8"/>
<accession>A0A1S3DIY8</accession>
<dbReference type="RefSeq" id="XP_008482711.1">
    <property type="nucleotide sequence ID" value="XM_008484489.3"/>
</dbReference>
<dbReference type="GeneID" id="103519404"/>
<organism evidence="3 4">
    <name type="scientific">Diaphorina citri</name>
    <name type="common">Asian citrus psyllid</name>
    <dbReference type="NCBI Taxonomy" id="121845"/>
    <lineage>
        <taxon>Eukaryota</taxon>
        <taxon>Metazoa</taxon>
        <taxon>Ecdysozoa</taxon>
        <taxon>Arthropoda</taxon>
        <taxon>Hexapoda</taxon>
        <taxon>Insecta</taxon>
        <taxon>Pterygota</taxon>
        <taxon>Neoptera</taxon>
        <taxon>Paraneoptera</taxon>
        <taxon>Hemiptera</taxon>
        <taxon>Sternorrhyncha</taxon>
        <taxon>Psylloidea</taxon>
        <taxon>Psyllidae</taxon>
        <taxon>Diaphorininae</taxon>
        <taxon>Diaphorina</taxon>
    </lineage>
</organism>
<keyword evidence="3" id="KW-1185">Reference proteome</keyword>
<proteinExistence type="inferred from homology"/>
<dbReference type="GO" id="GO:0051018">
    <property type="term" value="F:protein kinase A binding"/>
    <property type="evidence" value="ECO:0007669"/>
    <property type="project" value="TreeGrafter"/>
</dbReference>
<dbReference type="InterPro" id="IPR023231">
    <property type="entry name" value="GSKIP_dom_sf"/>
</dbReference>
<evidence type="ECO:0000313" key="3">
    <source>
        <dbReference type="Proteomes" id="UP000079169"/>
    </source>
</evidence>
<dbReference type="Pfam" id="PF05303">
    <property type="entry name" value="GSKIP_dom"/>
    <property type="match status" value="1"/>
</dbReference>
<gene>
    <name evidence="4" type="primary">LOC103519404</name>
</gene>
<dbReference type="GO" id="GO:0060828">
    <property type="term" value="P:regulation of canonical Wnt signaling pathway"/>
    <property type="evidence" value="ECO:0007669"/>
    <property type="project" value="InterPro"/>
</dbReference>
<dbReference type="SUPFAM" id="SSF103107">
    <property type="entry name" value="Hypothetical protein c14orf129, hspc210"/>
    <property type="match status" value="1"/>
</dbReference>
<dbReference type="PANTHER" id="PTHR12490">
    <property type="entry name" value="GSK3B-INTERACTING PROTEIN"/>
    <property type="match status" value="1"/>
</dbReference>
<dbReference type="InterPro" id="IPR037395">
    <property type="entry name" value="GSKIP"/>
</dbReference>
<dbReference type="STRING" id="121845.A0A1S3DIY8"/>
<comment type="similarity">
    <text evidence="1">Belongs to the GSKIP family.</text>
</comment>
<dbReference type="GO" id="GO:0005737">
    <property type="term" value="C:cytoplasm"/>
    <property type="evidence" value="ECO:0007669"/>
    <property type="project" value="TreeGrafter"/>
</dbReference>
<dbReference type="GO" id="GO:0019207">
    <property type="term" value="F:kinase regulator activity"/>
    <property type="evidence" value="ECO:0007669"/>
    <property type="project" value="TreeGrafter"/>
</dbReference>
<dbReference type="OMA" id="HISERMK"/>
<sequence length="120" mass="13926">MNDLQTVNWIDEANHVIQDVKDLVQMIQISDDQPDDKCVYLNLITKERRDYTIKLCELGFCVVSRKINSPKVINESDIVYYETPYSLLSTISNSYCESFGNKLRQKLEKLEANPVFSGRE</sequence>
<dbReference type="AlphaFoldDB" id="A0A1S3DIY8"/>
<evidence type="ECO:0000256" key="1">
    <source>
        <dbReference type="ARBA" id="ARBA00009571"/>
    </source>
</evidence>
<dbReference type="Proteomes" id="UP000079169">
    <property type="component" value="Unplaced"/>
</dbReference>
<dbReference type="PANTHER" id="PTHR12490:SF4">
    <property type="entry name" value="GSK3B-INTERACTING PROTEIN"/>
    <property type="match status" value="1"/>
</dbReference>
<evidence type="ECO:0000313" key="4">
    <source>
        <dbReference type="RefSeq" id="XP_008482711.1"/>
    </source>
</evidence>